<dbReference type="InterPro" id="IPR029061">
    <property type="entry name" value="THDP-binding"/>
</dbReference>
<dbReference type="GO" id="GO:0004802">
    <property type="term" value="F:transketolase activity"/>
    <property type="evidence" value="ECO:0007669"/>
    <property type="project" value="TreeGrafter"/>
</dbReference>
<dbReference type="GO" id="GO:0005829">
    <property type="term" value="C:cytosol"/>
    <property type="evidence" value="ECO:0007669"/>
    <property type="project" value="TreeGrafter"/>
</dbReference>
<reference evidence="2" key="1">
    <citation type="journal article" date="2015" name="Nature">
        <title>Complex archaea that bridge the gap between prokaryotes and eukaryotes.</title>
        <authorList>
            <person name="Spang A."/>
            <person name="Saw J.H."/>
            <person name="Jorgensen S.L."/>
            <person name="Zaremba-Niedzwiedzka K."/>
            <person name="Martijn J."/>
            <person name="Lind A.E."/>
            <person name="van Eijk R."/>
            <person name="Schleper C."/>
            <person name="Guy L."/>
            <person name="Ettema T.J."/>
        </authorList>
    </citation>
    <scope>NUCLEOTIDE SEQUENCE</scope>
</reference>
<protein>
    <recommendedName>
        <fullName evidence="1">Transketolase N-terminal domain-containing protein</fullName>
    </recommendedName>
</protein>
<proteinExistence type="predicted"/>
<dbReference type="InterPro" id="IPR033247">
    <property type="entry name" value="Transketolase_fam"/>
</dbReference>
<gene>
    <name evidence="2" type="ORF">LCGC14_1074550</name>
</gene>
<accession>A0A0F9N4F5</accession>
<organism evidence="2">
    <name type="scientific">marine sediment metagenome</name>
    <dbReference type="NCBI Taxonomy" id="412755"/>
    <lineage>
        <taxon>unclassified sequences</taxon>
        <taxon>metagenomes</taxon>
        <taxon>ecological metagenomes</taxon>
    </lineage>
</organism>
<evidence type="ECO:0000313" key="2">
    <source>
        <dbReference type="EMBL" id="KKN06697.1"/>
    </source>
</evidence>
<feature type="domain" description="Transketolase N-terminal" evidence="1">
    <location>
        <begin position="5"/>
        <end position="183"/>
    </location>
</feature>
<dbReference type="GO" id="GO:0006098">
    <property type="term" value="P:pentose-phosphate shunt"/>
    <property type="evidence" value="ECO:0007669"/>
    <property type="project" value="TreeGrafter"/>
</dbReference>
<sequence length="207" mass="22860">MAKIDDQSIKTIMMLAADAVQKANSGHPGMPMGDATMAYVLWNKFYRRNPKNPEWANRDRFVLSAGHGSLLLYSLLHLTGHDISMDDIKNFRQLGSKTPGHPEYCLPCGIETTTGPLGQGFATGVGMAMAEKYLAHIFNKPGHKIVDYNIYAILSDGDMMEGISSEAASLAGHLGPWKIIYLYYFGRRHNGQPSTGIFKLSHISWPS</sequence>
<dbReference type="InterPro" id="IPR005474">
    <property type="entry name" value="Transketolase_N"/>
</dbReference>
<name>A0A0F9N4F5_9ZZZZ</name>
<dbReference type="PANTHER" id="PTHR43522:SF2">
    <property type="entry name" value="TRANSKETOLASE 1-RELATED"/>
    <property type="match status" value="1"/>
</dbReference>
<comment type="caution">
    <text evidence="2">The sequence shown here is derived from an EMBL/GenBank/DDBJ whole genome shotgun (WGS) entry which is preliminary data.</text>
</comment>
<dbReference type="EMBL" id="LAZR01004656">
    <property type="protein sequence ID" value="KKN06697.1"/>
    <property type="molecule type" value="Genomic_DNA"/>
</dbReference>
<dbReference type="SUPFAM" id="SSF52518">
    <property type="entry name" value="Thiamin diphosphate-binding fold (THDP-binding)"/>
    <property type="match status" value="1"/>
</dbReference>
<dbReference type="AlphaFoldDB" id="A0A0F9N4F5"/>
<dbReference type="PANTHER" id="PTHR43522">
    <property type="entry name" value="TRANSKETOLASE"/>
    <property type="match status" value="1"/>
</dbReference>
<evidence type="ECO:0000259" key="1">
    <source>
        <dbReference type="Pfam" id="PF00456"/>
    </source>
</evidence>
<dbReference type="Gene3D" id="3.40.50.970">
    <property type="match status" value="1"/>
</dbReference>
<dbReference type="Pfam" id="PF00456">
    <property type="entry name" value="Transketolase_N"/>
    <property type="match status" value="1"/>
</dbReference>